<dbReference type="Gene3D" id="3.40.800.10">
    <property type="entry name" value="Ureohydrolase domain"/>
    <property type="match status" value="1"/>
</dbReference>
<keyword evidence="6" id="KW-1185">Reference proteome</keyword>
<dbReference type="Proteomes" id="UP001519654">
    <property type="component" value="Unassembled WGS sequence"/>
</dbReference>
<dbReference type="PANTHER" id="PTHR43782:SF3">
    <property type="entry name" value="ARGINASE"/>
    <property type="match status" value="1"/>
</dbReference>
<comment type="similarity">
    <text evidence="4">Belongs to the arginase family.</text>
</comment>
<dbReference type="InterPro" id="IPR023696">
    <property type="entry name" value="Ureohydrolase_dom_sf"/>
</dbReference>
<evidence type="ECO:0000313" key="5">
    <source>
        <dbReference type="EMBL" id="MBU2668872.1"/>
    </source>
</evidence>
<protein>
    <submittedName>
        <fullName evidence="5">Arginase family protein</fullName>
    </submittedName>
</protein>
<keyword evidence="2" id="KW-0378">Hydrolase</keyword>
<keyword evidence="1" id="KW-0479">Metal-binding</keyword>
<dbReference type="SUPFAM" id="SSF52768">
    <property type="entry name" value="Arginase/deacetylase"/>
    <property type="match status" value="1"/>
</dbReference>
<dbReference type="RefSeq" id="WP_215793091.1">
    <property type="nucleotide sequence ID" value="NZ_JAHKKG010000012.1"/>
</dbReference>
<keyword evidence="3" id="KW-0464">Manganese</keyword>
<reference evidence="5 6" key="1">
    <citation type="submission" date="2021-06" db="EMBL/GenBank/DDBJ databases">
        <title>Actinoplanes lichenicola sp. nov., and Actinoplanes ovalisporus sp. nov., isolated from lichen in Thailand.</title>
        <authorList>
            <person name="Saeng-In P."/>
            <person name="Kanchanasin P."/>
            <person name="Yuki M."/>
            <person name="Kudo T."/>
            <person name="Ohkuma M."/>
            <person name="Phongsopitanun W."/>
            <person name="Tanasupawat S."/>
        </authorList>
    </citation>
    <scope>NUCLEOTIDE SEQUENCE [LARGE SCALE GENOMIC DNA]</scope>
    <source>
        <strain evidence="5 6">NBRC 110975</strain>
    </source>
</reference>
<dbReference type="PANTHER" id="PTHR43782">
    <property type="entry name" value="ARGINASE"/>
    <property type="match status" value="1"/>
</dbReference>
<evidence type="ECO:0000313" key="6">
    <source>
        <dbReference type="Proteomes" id="UP001519654"/>
    </source>
</evidence>
<dbReference type="EMBL" id="JAHKKG010000012">
    <property type="protein sequence ID" value="MBU2668872.1"/>
    <property type="molecule type" value="Genomic_DNA"/>
</dbReference>
<dbReference type="PROSITE" id="PS51409">
    <property type="entry name" value="ARGINASE_2"/>
    <property type="match status" value="1"/>
</dbReference>
<organism evidence="5 6">
    <name type="scientific">Paractinoplanes bogorensis</name>
    <dbReference type="NCBI Taxonomy" id="1610840"/>
    <lineage>
        <taxon>Bacteria</taxon>
        <taxon>Bacillati</taxon>
        <taxon>Actinomycetota</taxon>
        <taxon>Actinomycetes</taxon>
        <taxon>Micromonosporales</taxon>
        <taxon>Micromonosporaceae</taxon>
        <taxon>Paractinoplanes</taxon>
    </lineage>
</organism>
<evidence type="ECO:0000256" key="1">
    <source>
        <dbReference type="ARBA" id="ARBA00022723"/>
    </source>
</evidence>
<sequence length="296" mass="30795">MSRRWSVIGVPSSAGAHTPGIEQAPAALRESGLLNDLRAGGLDVDDRGDVRGFRWRPDPARSTGQNASTVAAVADDVASEVAAVLATGRTPLVLGGDCSITVGVMAGFDRAAQEPALLYMDGGPDLFTPETRPNGNLDAMGVAHLLRLPGHLAEVAAVAQPITTARLVSYGDALPDDDHERELLEELAITRISAVDVHRDPRAAAGRALAAVVGDSFVLHFDVDVLRFSDMPIADVPDSGGAPIGLSLHEAMTSLTVFASDPRLAALVLTEVNPDHAPDSSVLSDFTTAFATALVS</sequence>
<evidence type="ECO:0000256" key="3">
    <source>
        <dbReference type="ARBA" id="ARBA00023211"/>
    </source>
</evidence>
<dbReference type="Pfam" id="PF00491">
    <property type="entry name" value="Arginase"/>
    <property type="match status" value="1"/>
</dbReference>
<evidence type="ECO:0000256" key="4">
    <source>
        <dbReference type="PROSITE-ProRule" id="PRU00742"/>
    </source>
</evidence>
<name>A0ABS5YZK1_9ACTN</name>
<comment type="caution">
    <text evidence="5">The sequence shown here is derived from an EMBL/GenBank/DDBJ whole genome shotgun (WGS) entry which is preliminary data.</text>
</comment>
<accession>A0ABS5YZK1</accession>
<dbReference type="PRINTS" id="PR00116">
    <property type="entry name" value="ARGINASE"/>
</dbReference>
<dbReference type="InterPro" id="IPR006035">
    <property type="entry name" value="Ureohydrolase"/>
</dbReference>
<gene>
    <name evidence="5" type="ORF">KOI35_35720</name>
</gene>
<evidence type="ECO:0000256" key="2">
    <source>
        <dbReference type="ARBA" id="ARBA00022801"/>
    </source>
</evidence>
<proteinExistence type="inferred from homology"/>